<feature type="compositionally biased region" description="Polar residues" evidence="1">
    <location>
        <begin position="537"/>
        <end position="548"/>
    </location>
</feature>
<proteinExistence type="predicted"/>
<name>A0ABP0U8K4_9BRYO</name>
<feature type="compositionally biased region" description="Acidic residues" evidence="1">
    <location>
        <begin position="623"/>
        <end position="636"/>
    </location>
</feature>
<feature type="region of interest" description="Disordered" evidence="1">
    <location>
        <begin position="514"/>
        <end position="657"/>
    </location>
</feature>
<dbReference type="Gene3D" id="1.10.10.60">
    <property type="entry name" value="Homeodomain-like"/>
    <property type="match status" value="1"/>
</dbReference>
<accession>A0ABP0U8K4</accession>
<dbReference type="Proteomes" id="UP001497512">
    <property type="component" value="Chromosome 2"/>
</dbReference>
<feature type="region of interest" description="Disordered" evidence="1">
    <location>
        <begin position="405"/>
        <end position="468"/>
    </location>
</feature>
<evidence type="ECO:0000313" key="4">
    <source>
        <dbReference type="Proteomes" id="UP001497512"/>
    </source>
</evidence>
<dbReference type="EMBL" id="OZ019894">
    <property type="protein sequence ID" value="CAK9215611.1"/>
    <property type="molecule type" value="Genomic_DNA"/>
</dbReference>
<feature type="compositionally biased region" description="Basic and acidic residues" evidence="1">
    <location>
        <begin position="569"/>
        <end position="579"/>
    </location>
</feature>
<keyword evidence="4" id="KW-1185">Reference proteome</keyword>
<evidence type="ECO:0000259" key="2">
    <source>
        <dbReference type="PROSITE" id="PS50090"/>
    </source>
</evidence>
<protein>
    <recommendedName>
        <fullName evidence="2">Myb-like domain-containing protein</fullName>
    </recommendedName>
</protein>
<dbReference type="PROSITE" id="PS50090">
    <property type="entry name" value="MYB_LIKE"/>
    <property type="match status" value="1"/>
</dbReference>
<feature type="domain" description="Myb-like" evidence="2">
    <location>
        <begin position="12"/>
        <end position="75"/>
    </location>
</feature>
<sequence>MEAEDELRVAQRWTRYENLVLANALRAREEEARDVATKSSVGMASDKWERVADFCRRQGVMRTAAQCHGRWRKGLLPDYRRVREWQRKNHENGKGPTAESSSSSSYWKMKEKQRRECKLPISMDEELYKVLFTFMEPELKITTGSPESEVDSGRHAAIIALDPKDSREAQCPPLDSTQLPSAAPDTVGSLNADNCDDHAAVHAGTCSAEDMGQNSTLQKRKRLSSGLVAPEAIVTVDTSRIPMGILVTVPHSLNSTQGYNDGAAAVGPEMSSCLEIAQMAMSSHRETDKSSCLKSDGDKSRRSVFEAHLVEQKEALRMQEKLVSDQVIQLVEKSNARLQGQLQALFAQMHMQVQVVTAQMQAQVHEATQSVQAELQTLLQKHSDQVHSYLGSCYTPAQSQFAGHCPDVDMHAPKRGSIGATSSQPLHDDLSQSGPSSCTPRQASSERDRHVRQRQGDHHAEAFPTHLRSQLPAAEQVMDRILAPPQLVPSSAPIWTQAQFVISELDRVLGHQRPANLPIISPPSKCTYSLSEPPRSLRQQPLQKQKTSGPRADLPSGGVKALEAQVSSDPDRVTSDKSRRGPPAISIHGPVLALPRVVTTPTSRTLHDQDTSKANRDTTDSETLCEEAMPDSEEELGVSSGKTTSHQTSGEPEDRRS</sequence>
<feature type="compositionally biased region" description="Polar residues" evidence="1">
    <location>
        <begin position="419"/>
        <end position="443"/>
    </location>
</feature>
<organism evidence="3 4">
    <name type="scientific">Sphagnum troendelagicum</name>
    <dbReference type="NCBI Taxonomy" id="128251"/>
    <lineage>
        <taxon>Eukaryota</taxon>
        <taxon>Viridiplantae</taxon>
        <taxon>Streptophyta</taxon>
        <taxon>Embryophyta</taxon>
        <taxon>Bryophyta</taxon>
        <taxon>Sphagnophytina</taxon>
        <taxon>Sphagnopsida</taxon>
        <taxon>Sphagnales</taxon>
        <taxon>Sphagnaceae</taxon>
        <taxon>Sphagnum</taxon>
    </lineage>
</organism>
<feature type="compositionally biased region" description="Polar residues" evidence="1">
    <location>
        <begin position="640"/>
        <end position="650"/>
    </location>
</feature>
<dbReference type="InterPro" id="IPR001005">
    <property type="entry name" value="SANT/Myb"/>
</dbReference>
<dbReference type="PANTHER" id="PTHR33492:SF1">
    <property type="entry name" value="OS02G0516800 PROTEIN"/>
    <property type="match status" value="1"/>
</dbReference>
<feature type="region of interest" description="Disordered" evidence="1">
    <location>
        <begin position="86"/>
        <end position="106"/>
    </location>
</feature>
<feature type="compositionally biased region" description="Basic and acidic residues" evidence="1">
    <location>
        <begin position="444"/>
        <end position="461"/>
    </location>
</feature>
<feature type="compositionally biased region" description="Basic and acidic residues" evidence="1">
    <location>
        <begin position="605"/>
        <end position="619"/>
    </location>
</feature>
<gene>
    <name evidence="3" type="ORF">CSSPTR1EN2_LOCUS12818</name>
</gene>
<dbReference type="PANTHER" id="PTHR33492">
    <property type="entry name" value="OSJNBA0043A12.37 PROTEIN-RELATED"/>
    <property type="match status" value="1"/>
</dbReference>
<evidence type="ECO:0000256" key="1">
    <source>
        <dbReference type="SAM" id="MobiDB-lite"/>
    </source>
</evidence>
<evidence type="ECO:0000313" key="3">
    <source>
        <dbReference type="EMBL" id="CAK9215611.1"/>
    </source>
</evidence>
<reference evidence="3" key="1">
    <citation type="submission" date="2024-02" db="EMBL/GenBank/DDBJ databases">
        <authorList>
            <consortium name="ELIXIR-Norway"/>
            <consortium name="Elixir Norway"/>
        </authorList>
    </citation>
    <scope>NUCLEOTIDE SEQUENCE</scope>
</reference>